<dbReference type="Gene3D" id="3.90.550.10">
    <property type="entry name" value="Spore Coat Polysaccharide Biosynthesis Protein SpsA, Chain A"/>
    <property type="match status" value="1"/>
</dbReference>
<sequence length="356" mass="37356">MTDTLVSLVIPVFQVTREQFRACVSSVLAQSHPELEIVLVDDGSALPLETWLQELGPTLRVRVLAQPNAGVAAARTAGVAVSTGAYVGFVDADDRVEREFVASALRIANEADADIVFGGIRVQHEDASVRWRATGVRAGGVQVLAGDDLDAVRAAALSASPSPFAETPVTLVTNVVGALYARRVLDRVVFPAGVRHGEDRLFNVAALGVAARAGFTSEPWYVYDRRGAAGATRTVSLDAARGLLGTLRAFAALAVPPETADAAPVPPMVREAAADGTLNYLKMLAGMAAAAGDRRAALPLVRAALSVKGVREAVARAAADSARDRLFAVCARRGLAGPMLWLGELWVRHSPTAPRA</sequence>
<organism evidence="4 5">
    <name type="scientific">Microbacterium caowuchunii</name>
    <dbReference type="NCBI Taxonomy" id="2614638"/>
    <lineage>
        <taxon>Bacteria</taxon>
        <taxon>Bacillati</taxon>
        <taxon>Actinomycetota</taxon>
        <taxon>Actinomycetes</taxon>
        <taxon>Micrococcales</taxon>
        <taxon>Microbacteriaceae</taxon>
        <taxon>Microbacterium</taxon>
    </lineage>
</organism>
<evidence type="ECO:0000259" key="3">
    <source>
        <dbReference type="Pfam" id="PF00535"/>
    </source>
</evidence>
<feature type="domain" description="Glycosyltransferase 2-like" evidence="3">
    <location>
        <begin position="7"/>
        <end position="135"/>
    </location>
</feature>
<dbReference type="InterPro" id="IPR001173">
    <property type="entry name" value="Glyco_trans_2-like"/>
</dbReference>
<keyword evidence="1" id="KW-0328">Glycosyltransferase</keyword>
<dbReference type="RefSeq" id="WP_150894288.1">
    <property type="nucleotide sequence ID" value="NZ_VYUY01000015.1"/>
</dbReference>
<reference evidence="5" key="1">
    <citation type="submission" date="2019-09" db="EMBL/GenBank/DDBJ databases">
        <title>Mumia zhuanghuii sp. nov. isolated from the intestinal contents of plateau pika (Ochotona curzoniae) in the Qinghai-Tibet plateau of China.</title>
        <authorList>
            <person name="Tian Z."/>
        </authorList>
    </citation>
    <scope>NUCLEOTIDE SEQUENCE [LARGE SCALE GENOMIC DNA]</scope>
    <source>
        <strain evidence="5">L-033</strain>
    </source>
</reference>
<evidence type="ECO:0000256" key="1">
    <source>
        <dbReference type="ARBA" id="ARBA00022676"/>
    </source>
</evidence>
<keyword evidence="5" id="KW-1185">Reference proteome</keyword>
<dbReference type="PANTHER" id="PTHR22916:SF51">
    <property type="entry name" value="GLYCOSYLTRANSFERASE EPSH-RELATED"/>
    <property type="match status" value="1"/>
</dbReference>
<accession>A0A5N0TCC9</accession>
<name>A0A5N0TCC9_9MICO</name>
<dbReference type="GO" id="GO:0016757">
    <property type="term" value="F:glycosyltransferase activity"/>
    <property type="evidence" value="ECO:0007669"/>
    <property type="project" value="UniProtKB-KW"/>
</dbReference>
<dbReference type="PANTHER" id="PTHR22916">
    <property type="entry name" value="GLYCOSYLTRANSFERASE"/>
    <property type="match status" value="1"/>
</dbReference>
<protein>
    <submittedName>
        <fullName evidence="4">Glycosyltransferase family 2 protein</fullName>
    </submittedName>
</protein>
<evidence type="ECO:0000256" key="2">
    <source>
        <dbReference type="ARBA" id="ARBA00022679"/>
    </source>
</evidence>
<evidence type="ECO:0000313" key="5">
    <source>
        <dbReference type="Proteomes" id="UP000326838"/>
    </source>
</evidence>
<gene>
    <name evidence="4" type="ORF">F6B40_11995</name>
</gene>
<dbReference type="Pfam" id="PF00535">
    <property type="entry name" value="Glycos_transf_2"/>
    <property type="match status" value="1"/>
</dbReference>
<proteinExistence type="predicted"/>
<dbReference type="InterPro" id="IPR029044">
    <property type="entry name" value="Nucleotide-diphossugar_trans"/>
</dbReference>
<evidence type="ECO:0000313" key="4">
    <source>
        <dbReference type="EMBL" id="KAA9132401.1"/>
    </source>
</evidence>
<comment type="caution">
    <text evidence="4">The sequence shown here is derived from an EMBL/GenBank/DDBJ whole genome shotgun (WGS) entry which is preliminary data.</text>
</comment>
<dbReference type="Proteomes" id="UP000326838">
    <property type="component" value="Unassembled WGS sequence"/>
</dbReference>
<dbReference type="CDD" id="cd00761">
    <property type="entry name" value="Glyco_tranf_GTA_type"/>
    <property type="match status" value="1"/>
</dbReference>
<dbReference type="SUPFAM" id="SSF53448">
    <property type="entry name" value="Nucleotide-diphospho-sugar transferases"/>
    <property type="match status" value="1"/>
</dbReference>
<dbReference type="EMBL" id="VYUY01000015">
    <property type="protein sequence ID" value="KAA9132401.1"/>
    <property type="molecule type" value="Genomic_DNA"/>
</dbReference>
<dbReference type="AlphaFoldDB" id="A0A5N0TCC9"/>
<keyword evidence="2 4" id="KW-0808">Transferase</keyword>